<feature type="compositionally biased region" description="Low complexity" evidence="8">
    <location>
        <begin position="1246"/>
        <end position="1257"/>
    </location>
</feature>
<evidence type="ECO:0000256" key="9">
    <source>
        <dbReference type="SAM" id="Phobius"/>
    </source>
</evidence>
<feature type="compositionally biased region" description="Basic and acidic residues" evidence="8">
    <location>
        <begin position="699"/>
        <end position="732"/>
    </location>
</feature>
<keyword evidence="6 9" id="KW-1133">Transmembrane helix</keyword>
<dbReference type="GO" id="GO:0005524">
    <property type="term" value="F:ATP binding"/>
    <property type="evidence" value="ECO:0007669"/>
    <property type="project" value="UniProtKB-KW"/>
</dbReference>
<dbReference type="Pfam" id="PF19055">
    <property type="entry name" value="ABC2_membrane_7"/>
    <property type="match status" value="1"/>
</dbReference>
<gene>
    <name evidence="11" type="ORF">T310_2545</name>
</gene>
<dbReference type="InterPro" id="IPR050352">
    <property type="entry name" value="ABCG_transporters"/>
</dbReference>
<feature type="region of interest" description="Disordered" evidence="8">
    <location>
        <begin position="351"/>
        <end position="374"/>
    </location>
</feature>
<evidence type="ECO:0000313" key="11">
    <source>
        <dbReference type="EMBL" id="KKA23479.1"/>
    </source>
</evidence>
<feature type="compositionally biased region" description="Basic and acidic residues" evidence="8">
    <location>
        <begin position="746"/>
        <end position="767"/>
    </location>
</feature>
<keyword evidence="2" id="KW-0813">Transport</keyword>
<dbReference type="FunFam" id="3.40.50.300:FF:001882">
    <property type="entry name" value="ABC efflux transporter, putative"/>
    <property type="match status" value="1"/>
</dbReference>
<proteinExistence type="predicted"/>
<dbReference type="GeneID" id="25314896"/>
<dbReference type="Proteomes" id="UP000053958">
    <property type="component" value="Unassembled WGS sequence"/>
</dbReference>
<feature type="transmembrane region" description="Helical" evidence="9">
    <location>
        <begin position="640"/>
        <end position="662"/>
    </location>
</feature>
<dbReference type="SMART" id="SM00382">
    <property type="entry name" value="AAA"/>
    <property type="match status" value="1"/>
</dbReference>
<evidence type="ECO:0000313" key="12">
    <source>
        <dbReference type="Proteomes" id="UP000053958"/>
    </source>
</evidence>
<feature type="domain" description="ABC transporter" evidence="10">
    <location>
        <begin position="65"/>
        <end position="309"/>
    </location>
</feature>
<feature type="compositionally biased region" description="Basic residues" evidence="8">
    <location>
        <begin position="770"/>
        <end position="782"/>
    </location>
</feature>
<evidence type="ECO:0000256" key="4">
    <source>
        <dbReference type="ARBA" id="ARBA00022741"/>
    </source>
</evidence>
<dbReference type="Pfam" id="PF00005">
    <property type="entry name" value="ABC_tran"/>
    <property type="match status" value="1"/>
</dbReference>
<reference evidence="11 12" key="1">
    <citation type="submission" date="2015-04" db="EMBL/GenBank/DDBJ databases">
        <authorList>
            <person name="Heijne W.H."/>
            <person name="Fedorova N.D."/>
            <person name="Nierman W.C."/>
            <person name="Vollebregt A.W."/>
            <person name="Zhao Z."/>
            <person name="Wu L."/>
            <person name="Kumar M."/>
            <person name="Stam H."/>
            <person name="van den Berg M.A."/>
            <person name="Pel H.J."/>
        </authorList>
    </citation>
    <scope>NUCLEOTIDE SEQUENCE [LARGE SCALE GENOMIC DNA]</scope>
    <source>
        <strain evidence="11 12">CBS 393.64</strain>
    </source>
</reference>
<feature type="compositionally biased region" description="Basic and acidic residues" evidence="8">
    <location>
        <begin position="1"/>
        <end position="14"/>
    </location>
</feature>
<evidence type="ECO:0000256" key="1">
    <source>
        <dbReference type="ARBA" id="ARBA00004141"/>
    </source>
</evidence>
<feature type="compositionally biased region" description="Basic and acidic residues" evidence="8">
    <location>
        <begin position="678"/>
        <end position="692"/>
    </location>
</feature>
<keyword evidence="4" id="KW-0547">Nucleotide-binding</keyword>
<feature type="region of interest" description="Disordered" evidence="8">
    <location>
        <begin position="746"/>
        <end position="782"/>
    </location>
</feature>
<evidence type="ECO:0000256" key="6">
    <source>
        <dbReference type="ARBA" id="ARBA00022989"/>
    </source>
</evidence>
<comment type="caution">
    <text evidence="11">The sequence shown here is derived from an EMBL/GenBank/DDBJ whole genome shotgun (WGS) entry which is preliminary data.</text>
</comment>
<evidence type="ECO:0000259" key="10">
    <source>
        <dbReference type="PROSITE" id="PS50893"/>
    </source>
</evidence>
<feature type="region of interest" description="Disordered" evidence="8">
    <location>
        <begin position="949"/>
        <end position="1020"/>
    </location>
</feature>
<dbReference type="EMBL" id="LASV01000101">
    <property type="protein sequence ID" value="KKA23479.1"/>
    <property type="molecule type" value="Genomic_DNA"/>
</dbReference>
<dbReference type="InterPro" id="IPR027417">
    <property type="entry name" value="P-loop_NTPase"/>
</dbReference>
<evidence type="ECO:0000256" key="5">
    <source>
        <dbReference type="ARBA" id="ARBA00022840"/>
    </source>
</evidence>
<dbReference type="GO" id="GO:0016887">
    <property type="term" value="F:ATP hydrolysis activity"/>
    <property type="evidence" value="ECO:0007669"/>
    <property type="project" value="InterPro"/>
</dbReference>
<dbReference type="Pfam" id="PF01061">
    <property type="entry name" value="ABC2_membrane"/>
    <property type="match status" value="1"/>
</dbReference>
<feature type="transmembrane region" description="Helical" evidence="9">
    <location>
        <begin position="493"/>
        <end position="511"/>
    </location>
</feature>
<dbReference type="STRING" id="1408163.A0A0F4YZ07"/>
<sequence length="1304" mass="139953">MDEDKLSEVVDKQDLALATPDPVQNGDDKASAGLSFRAVNPVHVQVRNLTVQIDTTPPWWQASPVQIWNRLRGRKEPEDQAFKTILDGVSASMRPGTLTAIIGSSGSGKTSLLNMMAGRMESARLKVSGSTTFNGDPNMSHVRSAYVMQQDVLIPTLTVRETLQYSADLRLPPPMTRAERRAIVEQVIMELGLKECADTRIGSSAHKGCSGGEKRRTSIGVQMLANPSVLFCDEPTTGLDATSAYQIIRTLKGLAQKGRTVIVSIHAPRSEIWNLFDNVILLSRGSALYSGPVSESLPYFEQCGYVLPPFVNPAEFLIDLAAIDNRSVDLENASLARVDFLKQSWKARSEEALGDEEKTQNTADTSENRQNTDETVLKKVPFSREFQVLTSRTFKTTLRDPMGVAGSLLEAIGMAVINGWIFLQLDKSLAGIRSREGSLYTASSLNGYLVLTYETFRLTIDIQLFDRERSEGVVSVPGFLLSRRAARLLLEDLPVPILFAVIFYFMVGFRLEASTFFVFLGLNLLTHYIAVTFAAVGVGVSRSFPGAGLVANLSFTLQSFACGYFVQTNQIPVYVRWLKWTAYTFYIFGALCANEFIGVNGPPYGQFYDCPYSTNPLDPACKEYTGIFIMESLGFPSNWIWRPCVILVGYVIGFYLLAGLLLQYNRFAMGIAQARKSEGDVKAGRPPSDHLSRQLCPGDQEKGSARAAISHDSDLETDHHTVPPGRAERDHGSFGVRQDVASELDRPEAARISEHPVPTQRDHDVQRGHSVGKRHSIGHVVRHAGRRCADAVADGAREPAIRGGTAASEVDVAGGEESTGGGNPAEDGSQGLRGQPDRKRPDQRHQRRREAAGHHRNPDLDGPQDPAPGRADFGSGCVYGDVDYGCSEGTGCGGPDADHDDPSVTVRHLPSFFEPAAACPGRLSGVCGEGGGHDQVLWVVGIRVPEADESGGFCPGPDHGRSPAGRSGGGNAEEGAASDLQLGKGADGAESADVPHRDAGGAGESEEADAPVPGDVSAGAAPVRDQFLPAAAADHGADVADHWDIDHHGAVFCAAQERLSCGAVADGVHPRIRGPLLYWHASKHCRLSSRAGCVLPGRGRQLLFGGDVHPAVHDTRSTVRDRVVARVWGDSGVRGEHGADAADAVRQRVQLLLHHQQRRVGRDHVLHALRPRGVFGERDVGAAVHLDDPGRHHEPERERRAAGAEPPVAHQVLGRQPGAVLDAQPALHVHGGGAAAGRALPDRDGAAGAAAVQSGQERGAERAGAGGYDGRVSAGGVWAGQSGALSRRLGSRQDFAPMAEAINK</sequence>
<feature type="region of interest" description="Disordered" evidence="8">
    <location>
        <begin position="1180"/>
        <end position="1206"/>
    </location>
</feature>
<feature type="region of interest" description="Disordered" evidence="8">
    <location>
        <begin position="1231"/>
        <end position="1304"/>
    </location>
</feature>
<keyword evidence="12" id="KW-1185">Reference proteome</keyword>
<accession>A0A0F4YZ07</accession>
<feature type="region of interest" description="Disordered" evidence="8">
    <location>
        <begin position="1"/>
        <end position="30"/>
    </location>
</feature>
<dbReference type="RefSeq" id="XP_013330091.1">
    <property type="nucleotide sequence ID" value="XM_013474637.1"/>
</dbReference>
<dbReference type="GO" id="GO:0140359">
    <property type="term" value="F:ABC-type transporter activity"/>
    <property type="evidence" value="ECO:0007669"/>
    <property type="project" value="InterPro"/>
</dbReference>
<name>A0A0F4YZ07_RASE3</name>
<keyword evidence="3 9" id="KW-0812">Transmembrane</keyword>
<feature type="region of interest" description="Disordered" evidence="8">
    <location>
        <begin position="678"/>
        <end position="733"/>
    </location>
</feature>
<feature type="transmembrane region" description="Helical" evidence="9">
    <location>
        <begin position="547"/>
        <end position="566"/>
    </location>
</feature>
<dbReference type="PANTHER" id="PTHR48041">
    <property type="entry name" value="ABC TRANSPORTER G FAMILY MEMBER 28"/>
    <property type="match status" value="1"/>
</dbReference>
<dbReference type="PROSITE" id="PS50893">
    <property type="entry name" value="ABC_TRANSPORTER_2"/>
    <property type="match status" value="1"/>
</dbReference>
<feature type="compositionally biased region" description="Basic and acidic residues" evidence="8">
    <location>
        <begin position="1180"/>
        <end position="1202"/>
    </location>
</feature>
<feature type="compositionally biased region" description="Basic and acidic residues" evidence="8">
    <location>
        <begin position="835"/>
        <end position="859"/>
    </location>
</feature>
<dbReference type="PANTHER" id="PTHR48041:SF119">
    <property type="entry name" value="ROA1P"/>
    <property type="match status" value="1"/>
</dbReference>
<dbReference type="Gene3D" id="3.40.50.300">
    <property type="entry name" value="P-loop containing nucleotide triphosphate hydrolases"/>
    <property type="match status" value="1"/>
</dbReference>
<dbReference type="OrthoDB" id="66620at2759"/>
<organism evidence="11 12">
    <name type="scientific">Rasamsonia emersonii (strain ATCC 16479 / CBS 393.64 / IMI 116815)</name>
    <dbReference type="NCBI Taxonomy" id="1408163"/>
    <lineage>
        <taxon>Eukaryota</taxon>
        <taxon>Fungi</taxon>
        <taxon>Dikarya</taxon>
        <taxon>Ascomycota</taxon>
        <taxon>Pezizomycotina</taxon>
        <taxon>Eurotiomycetes</taxon>
        <taxon>Eurotiomycetidae</taxon>
        <taxon>Eurotiales</taxon>
        <taxon>Trichocomaceae</taxon>
        <taxon>Rasamsonia</taxon>
    </lineage>
</organism>
<evidence type="ECO:0000256" key="8">
    <source>
        <dbReference type="SAM" id="MobiDB-lite"/>
    </source>
</evidence>
<dbReference type="InterPro" id="IPR013525">
    <property type="entry name" value="ABC2_TM"/>
</dbReference>
<dbReference type="GO" id="GO:0016020">
    <property type="term" value="C:membrane"/>
    <property type="evidence" value="ECO:0007669"/>
    <property type="project" value="UniProtKB-SubCell"/>
</dbReference>
<keyword evidence="7 9" id="KW-0472">Membrane</keyword>
<comment type="subcellular location">
    <subcellularLocation>
        <location evidence="1">Membrane</location>
        <topology evidence="1">Multi-pass membrane protein</topology>
    </subcellularLocation>
</comment>
<feature type="region of interest" description="Disordered" evidence="8">
    <location>
        <begin position="799"/>
        <end position="874"/>
    </location>
</feature>
<feature type="transmembrane region" description="Helical" evidence="9">
    <location>
        <begin position="517"/>
        <end position="540"/>
    </location>
</feature>
<dbReference type="SUPFAM" id="SSF52540">
    <property type="entry name" value="P-loop containing nucleoside triphosphate hydrolases"/>
    <property type="match status" value="1"/>
</dbReference>
<evidence type="ECO:0000256" key="3">
    <source>
        <dbReference type="ARBA" id="ARBA00022692"/>
    </source>
</evidence>
<keyword evidence="5" id="KW-0067">ATP-binding</keyword>
<protein>
    <submittedName>
        <fullName evidence="11">ABC efflux transporter</fullName>
    </submittedName>
</protein>
<dbReference type="InterPro" id="IPR003439">
    <property type="entry name" value="ABC_transporter-like_ATP-bd"/>
</dbReference>
<dbReference type="InterPro" id="IPR003593">
    <property type="entry name" value="AAA+_ATPase"/>
</dbReference>
<evidence type="ECO:0000256" key="2">
    <source>
        <dbReference type="ARBA" id="ARBA00022448"/>
    </source>
</evidence>
<dbReference type="InterPro" id="IPR043926">
    <property type="entry name" value="ABCG_dom"/>
</dbReference>
<evidence type="ECO:0000256" key="7">
    <source>
        <dbReference type="ARBA" id="ARBA00023136"/>
    </source>
</evidence>